<evidence type="ECO:0000256" key="6">
    <source>
        <dbReference type="ARBA" id="ARBA00022989"/>
    </source>
</evidence>
<reference evidence="16" key="1">
    <citation type="submission" date="2013-03" db="EMBL/GenBank/DDBJ databases">
        <authorList>
            <person name="Jeffery W."/>
            <person name="Warren W."/>
            <person name="Wilson R.K."/>
        </authorList>
    </citation>
    <scope>NUCLEOTIDE SEQUENCE</scope>
    <source>
        <strain evidence="16">female</strain>
    </source>
</reference>
<keyword evidence="6 13" id="KW-1133">Transmembrane helix</keyword>
<evidence type="ECO:0000259" key="14">
    <source>
        <dbReference type="PROSITE" id="PS50262"/>
    </source>
</evidence>
<dbReference type="GeneTree" id="ENSGT00950000182847"/>
<keyword evidence="5" id="KW-0552">Olfaction</keyword>
<feature type="transmembrane region" description="Helical" evidence="13">
    <location>
        <begin position="174"/>
        <end position="196"/>
    </location>
</feature>
<dbReference type="InParanoid" id="A0A3B1IV39"/>
<evidence type="ECO:0000256" key="12">
    <source>
        <dbReference type="ARBA" id="ARBA00023224"/>
    </source>
</evidence>
<keyword evidence="3" id="KW-0716">Sensory transduction</keyword>
<accession>A0A3B1IV39</accession>
<dbReference type="GO" id="GO:0004984">
    <property type="term" value="F:olfactory receptor activity"/>
    <property type="evidence" value="ECO:0007669"/>
    <property type="project" value="InterPro"/>
</dbReference>
<evidence type="ECO:0000256" key="11">
    <source>
        <dbReference type="ARBA" id="ARBA00023180"/>
    </source>
</evidence>
<evidence type="ECO:0000256" key="4">
    <source>
        <dbReference type="ARBA" id="ARBA00022692"/>
    </source>
</evidence>
<evidence type="ECO:0000256" key="8">
    <source>
        <dbReference type="ARBA" id="ARBA00023136"/>
    </source>
</evidence>
<keyword evidence="7" id="KW-0297">G-protein coupled receptor</keyword>
<organism evidence="15 16">
    <name type="scientific">Astyanax mexicanus</name>
    <name type="common">Blind cave fish</name>
    <name type="synonym">Astyanax fasciatus mexicanus</name>
    <dbReference type="NCBI Taxonomy" id="7994"/>
    <lineage>
        <taxon>Eukaryota</taxon>
        <taxon>Metazoa</taxon>
        <taxon>Chordata</taxon>
        <taxon>Craniata</taxon>
        <taxon>Vertebrata</taxon>
        <taxon>Euteleostomi</taxon>
        <taxon>Actinopterygii</taxon>
        <taxon>Neopterygii</taxon>
        <taxon>Teleostei</taxon>
        <taxon>Ostariophysi</taxon>
        <taxon>Characiformes</taxon>
        <taxon>Characoidei</taxon>
        <taxon>Acestrorhamphidae</taxon>
        <taxon>Acestrorhamphinae</taxon>
        <taxon>Astyanax</taxon>
    </lineage>
</organism>
<dbReference type="InterPro" id="IPR017452">
    <property type="entry name" value="GPCR_Rhodpsn_7TM"/>
</dbReference>
<dbReference type="GO" id="GO:0004930">
    <property type="term" value="F:G protein-coupled receptor activity"/>
    <property type="evidence" value="ECO:0007669"/>
    <property type="project" value="UniProtKB-KW"/>
</dbReference>
<dbReference type="PROSITE" id="PS50262">
    <property type="entry name" value="G_PROTEIN_RECEP_F1_2"/>
    <property type="match status" value="1"/>
</dbReference>
<proteinExistence type="predicted"/>
<comment type="subcellular location">
    <subcellularLocation>
        <location evidence="1">Cell membrane</location>
        <topology evidence="1">Multi-pass membrane protein</topology>
    </subcellularLocation>
</comment>
<evidence type="ECO:0000256" key="5">
    <source>
        <dbReference type="ARBA" id="ARBA00022725"/>
    </source>
</evidence>
<keyword evidence="4 13" id="KW-0812">Transmembrane</keyword>
<dbReference type="InterPro" id="IPR052921">
    <property type="entry name" value="GPCR1_Superfamily_Member"/>
</dbReference>
<evidence type="ECO:0000256" key="7">
    <source>
        <dbReference type="ARBA" id="ARBA00023040"/>
    </source>
</evidence>
<dbReference type="Pfam" id="PF13853">
    <property type="entry name" value="7tm_4"/>
    <property type="match status" value="1"/>
</dbReference>
<reference evidence="16" key="2">
    <citation type="journal article" date="2014" name="Nat. Commun.">
        <title>The cavefish genome reveals candidate genes for eye loss.</title>
        <authorList>
            <person name="McGaugh S.E."/>
            <person name="Gross J.B."/>
            <person name="Aken B."/>
            <person name="Blin M."/>
            <person name="Borowsky R."/>
            <person name="Chalopin D."/>
            <person name="Hinaux H."/>
            <person name="Jeffery W.R."/>
            <person name="Keene A."/>
            <person name="Ma L."/>
            <person name="Minx P."/>
            <person name="Murphy D."/>
            <person name="O'Quin K.E."/>
            <person name="Retaux S."/>
            <person name="Rohner N."/>
            <person name="Searle S.M."/>
            <person name="Stahl B.A."/>
            <person name="Tabin C."/>
            <person name="Volff J.N."/>
            <person name="Yoshizawa M."/>
            <person name="Warren W.C."/>
        </authorList>
    </citation>
    <scope>NUCLEOTIDE SEQUENCE [LARGE SCALE GENOMIC DNA]</scope>
    <source>
        <strain evidence="16">female</strain>
    </source>
</reference>
<dbReference type="FunFam" id="1.20.1070.10:FF:000024">
    <property type="entry name" value="Olfactory receptor"/>
    <property type="match status" value="1"/>
</dbReference>
<feature type="transmembrane region" description="Helical" evidence="13">
    <location>
        <begin position="278"/>
        <end position="296"/>
    </location>
</feature>
<evidence type="ECO:0000256" key="3">
    <source>
        <dbReference type="ARBA" id="ARBA00022606"/>
    </source>
</evidence>
<dbReference type="PRINTS" id="PR00245">
    <property type="entry name" value="OLFACTORYR"/>
</dbReference>
<feature type="transmembrane region" description="Helical" evidence="13">
    <location>
        <begin position="96"/>
        <end position="115"/>
    </location>
</feature>
<dbReference type="Ensembl" id="ENSAMXT00000043204.1">
    <property type="protein sequence ID" value="ENSAMXP00000033566.1"/>
    <property type="gene ID" value="ENSAMXG00000029757.1"/>
</dbReference>
<name>A0A3B1IV39_ASTMX</name>
<dbReference type="FunCoup" id="A0A3B1IV39">
    <property type="interactions" value="194"/>
</dbReference>
<evidence type="ECO:0000256" key="13">
    <source>
        <dbReference type="SAM" id="Phobius"/>
    </source>
</evidence>
<dbReference type="PANTHER" id="PTHR26451:SF966">
    <property type="entry name" value="ODORANT RECEPTOR-RELATED"/>
    <property type="match status" value="1"/>
</dbReference>
<keyword evidence="12" id="KW-0807">Transducer</keyword>
<dbReference type="Gene3D" id="1.20.1070.10">
    <property type="entry name" value="Rhodopsin 7-helix transmembrane proteins"/>
    <property type="match status" value="1"/>
</dbReference>
<reference evidence="15" key="4">
    <citation type="submission" date="2025-09" db="UniProtKB">
        <authorList>
            <consortium name="Ensembl"/>
        </authorList>
    </citation>
    <scope>IDENTIFICATION</scope>
</reference>
<evidence type="ECO:0000256" key="10">
    <source>
        <dbReference type="ARBA" id="ARBA00023170"/>
    </source>
</evidence>
<dbReference type="SUPFAM" id="SSF81321">
    <property type="entry name" value="Family A G protein-coupled receptor-like"/>
    <property type="match status" value="1"/>
</dbReference>
<dbReference type="Bgee" id="ENSAMXG00000029757">
    <property type="expression patterns" value="Expressed in olfactory epithelium"/>
</dbReference>
<keyword evidence="11" id="KW-0325">Glycoprotein</keyword>
<evidence type="ECO:0000256" key="9">
    <source>
        <dbReference type="ARBA" id="ARBA00023157"/>
    </source>
</evidence>
<feature type="transmembrane region" description="Helical" evidence="13">
    <location>
        <begin position="59"/>
        <end position="84"/>
    </location>
</feature>
<keyword evidence="2" id="KW-1003">Cell membrane</keyword>
<protein>
    <submittedName>
        <fullName evidence="15">Olfactory receptor 1-like</fullName>
    </submittedName>
</protein>
<dbReference type="AlphaFoldDB" id="A0A3B1IV39"/>
<evidence type="ECO:0000313" key="15">
    <source>
        <dbReference type="Ensembl" id="ENSAMXP00000033566.1"/>
    </source>
</evidence>
<evidence type="ECO:0000256" key="1">
    <source>
        <dbReference type="ARBA" id="ARBA00004651"/>
    </source>
</evidence>
<evidence type="ECO:0000313" key="16">
    <source>
        <dbReference type="Proteomes" id="UP000018467"/>
    </source>
</evidence>
<dbReference type="InterPro" id="IPR000276">
    <property type="entry name" value="GPCR_Rhodpsn"/>
</dbReference>
<dbReference type="Proteomes" id="UP000018467">
    <property type="component" value="Unassembled WGS sequence"/>
</dbReference>
<feature type="transmembrane region" description="Helical" evidence="13">
    <location>
        <begin position="135"/>
        <end position="153"/>
    </location>
</feature>
<keyword evidence="8 13" id="KW-0472">Membrane</keyword>
<sequence length="363" mass="40943">MFQHKSNYCQLFLLDIFNRYFQMAANMTSMQSVSSTNTTFIRPSSFYINGLYNIPHAKYYYVFLCFVYAVTLLGNSFIMGTIYLARSLHTAKYIAVFNLAFSDLCGSSALIPKLLDMFLFENQSISYEACLTNMFFVYFFMTLQSLTLLAMAYDRLIAICFPLRYHAIVTKTTMTLIIGVMWILSMSVNALLVALVTRLSFCRSTTVNSYFCDHGPIYKLACNDNSINSIMGYVCTAALLYIPLILIALSYVCIGFALKKISHGVERIKAMKTCTSHLILVAMFYLPIIGVYTAALTTSLNTNIRIINTALTQTIPPMLNPIIYTLKTEEVSQSIKALYKRSKVNSVMQTAVKNRKGKIPVTS</sequence>
<feature type="transmembrane region" description="Helical" evidence="13">
    <location>
        <begin position="230"/>
        <end position="258"/>
    </location>
</feature>
<dbReference type="InterPro" id="IPR000725">
    <property type="entry name" value="Olfact_rcpt"/>
</dbReference>
<reference evidence="15" key="3">
    <citation type="submission" date="2025-08" db="UniProtKB">
        <authorList>
            <consortium name="Ensembl"/>
        </authorList>
    </citation>
    <scope>IDENTIFICATION</scope>
</reference>
<feature type="domain" description="G-protein coupled receptors family 1 profile" evidence="14">
    <location>
        <begin position="74"/>
        <end position="324"/>
    </location>
</feature>
<keyword evidence="10" id="KW-0675">Receptor</keyword>
<keyword evidence="16" id="KW-1185">Reference proteome</keyword>
<dbReference type="GO" id="GO:0005886">
    <property type="term" value="C:plasma membrane"/>
    <property type="evidence" value="ECO:0007669"/>
    <property type="project" value="UniProtKB-SubCell"/>
</dbReference>
<evidence type="ECO:0000256" key="2">
    <source>
        <dbReference type="ARBA" id="ARBA00022475"/>
    </source>
</evidence>
<keyword evidence="9" id="KW-1015">Disulfide bond</keyword>
<dbReference type="GO" id="GO:0005549">
    <property type="term" value="F:odorant binding"/>
    <property type="evidence" value="ECO:0007669"/>
    <property type="project" value="TreeGrafter"/>
</dbReference>
<dbReference type="PRINTS" id="PR00237">
    <property type="entry name" value="GPCRRHODOPSN"/>
</dbReference>
<dbReference type="PANTHER" id="PTHR26451">
    <property type="entry name" value="G_PROTEIN_RECEP_F1_2 DOMAIN-CONTAINING PROTEIN"/>
    <property type="match status" value="1"/>
</dbReference>